<feature type="compositionally biased region" description="Basic and acidic residues" evidence="1">
    <location>
        <begin position="23"/>
        <end position="36"/>
    </location>
</feature>
<reference evidence="3 4" key="1">
    <citation type="submission" date="2016-01" db="EMBL/GenBank/DDBJ databases">
        <title>The new phylogeny of the genus Mycobacterium.</title>
        <authorList>
            <person name="Tarcisio F."/>
            <person name="Conor M."/>
            <person name="Antonella G."/>
            <person name="Elisabetta G."/>
            <person name="Giulia F.S."/>
            <person name="Sara T."/>
            <person name="Anna F."/>
            <person name="Clotilde B."/>
            <person name="Roberto B."/>
            <person name="Veronica D.S."/>
            <person name="Fabio R."/>
            <person name="Monica P."/>
            <person name="Olivier J."/>
            <person name="Enrico T."/>
            <person name="Nicola S."/>
        </authorList>
    </citation>
    <scope>NUCLEOTIDE SEQUENCE [LARGE SCALE GENOMIC DNA]</scope>
    <source>
        <strain evidence="3 4">DSM 45394</strain>
    </source>
</reference>
<dbReference type="STRING" id="1108812.AWC16_19230"/>
<dbReference type="EMBL" id="LQPG01000035">
    <property type="protein sequence ID" value="ORW08532.1"/>
    <property type="molecule type" value="Genomic_DNA"/>
</dbReference>
<keyword evidence="2" id="KW-0812">Transmembrane</keyword>
<name>A0A1X1YBP0_9MYCO</name>
<proteinExistence type="predicted"/>
<evidence type="ECO:0000256" key="1">
    <source>
        <dbReference type="SAM" id="MobiDB-lite"/>
    </source>
</evidence>
<evidence type="ECO:0000313" key="3">
    <source>
        <dbReference type="EMBL" id="ORW08532.1"/>
    </source>
</evidence>
<keyword evidence="4" id="KW-1185">Reference proteome</keyword>
<accession>A0A1X1YBP0</accession>
<feature type="region of interest" description="Disordered" evidence="1">
    <location>
        <begin position="1"/>
        <end position="43"/>
    </location>
</feature>
<organism evidence="3 4">
    <name type="scientific">Mycolicibacter longobardus</name>
    <dbReference type="NCBI Taxonomy" id="1108812"/>
    <lineage>
        <taxon>Bacteria</taxon>
        <taxon>Bacillati</taxon>
        <taxon>Actinomycetota</taxon>
        <taxon>Actinomycetes</taxon>
        <taxon>Mycobacteriales</taxon>
        <taxon>Mycobacteriaceae</taxon>
        <taxon>Mycolicibacter</taxon>
    </lineage>
</organism>
<keyword evidence="2" id="KW-0472">Membrane</keyword>
<protein>
    <recommendedName>
        <fullName evidence="5">Serine/threonine protein kinase</fullName>
    </recommendedName>
</protein>
<evidence type="ECO:0008006" key="5">
    <source>
        <dbReference type="Google" id="ProtNLM"/>
    </source>
</evidence>
<dbReference type="AlphaFoldDB" id="A0A1X1YBP0"/>
<dbReference type="Proteomes" id="UP000193866">
    <property type="component" value="Unassembled WGS sequence"/>
</dbReference>
<feature type="transmembrane region" description="Helical" evidence="2">
    <location>
        <begin position="67"/>
        <end position="85"/>
    </location>
</feature>
<evidence type="ECO:0000313" key="4">
    <source>
        <dbReference type="Proteomes" id="UP000193866"/>
    </source>
</evidence>
<gene>
    <name evidence="3" type="ORF">AWC16_19230</name>
</gene>
<comment type="caution">
    <text evidence="3">The sequence shown here is derived from an EMBL/GenBank/DDBJ whole genome shotgun (WGS) entry which is preliminary data.</text>
</comment>
<keyword evidence="2" id="KW-1133">Transmembrane helix</keyword>
<sequence length="247" mass="26549">MPPRRDDLNMPPPAARVATPAAKDFDNDWRTGEYRRPPASAGRSDLVRSFEAADFYRVSGSHSKRKWIGWGAAGAAVLALAWLLWPSSDGDQAADEAIPPVPAAAPEDIAKLESLLPRGYPAGTCHPVPPKAGERAKLFCYRNTDPNGPSSATYALAEDKENLDALMAYVVDEGHAVVCPGNVQSPGPWRRTANLSQKAGVLMCGVPDDVPTVAWTNDSALLLGIVETPGPRPATLAKLYDWWSKHS</sequence>
<evidence type="ECO:0000256" key="2">
    <source>
        <dbReference type="SAM" id="Phobius"/>
    </source>
</evidence>